<keyword evidence="3" id="KW-1185">Reference proteome</keyword>
<feature type="non-terminal residue" evidence="2">
    <location>
        <position position="153"/>
    </location>
</feature>
<dbReference type="Proteomes" id="UP001189429">
    <property type="component" value="Unassembled WGS sequence"/>
</dbReference>
<comment type="caution">
    <text evidence="2">The sequence shown here is derived from an EMBL/GenBank/DDBJ whole genome shotgun (WGS) entry which is preliminary data.</text>
</comment>
<sequence>PEPALGGPMRRPRGASAARAWEPCRRGAKAAARGAASAQARPARAAAVARSAPARTSPRRAASIPRRRSSCSGLGCRSRRRPSGPRTWCRWSQRKRAAGTPAPPGSGSMTTGLGTRRRGAIPAARRQPWLPTLPRWRAWRCQSPRSVAPPDMR</sequence>
<feature type="compositionally biased region" description="Low complexity" evidence="1">
    <location>
        <begin position="29"/>
        <end position="76"/>
    </location>
</feature>
<accession>A0ABN9WTQ0</accession>
<feature type="non-terminal residue" evidence="2">
    <location>
        <position position="1"/>
    </location>
</feature>
<gene>
    <name evidence="2" type="ORF">PCOR1329_LOCUS70457</name>
</gene>
<protein>
    <submittedName>
        <fullName evidence="2">Uncharacterized protein</fullName>
    </submittedName>
</protein>
<evidence type="ECO:0000313" key="2">
    <source>
        <dbReference type="EMBL" id="CAK0890158.1"/>
    </source>
</evidence>
<evidence type="ECO:0000256" key="1">
    <source>
        <dbReference type="SAM" id="MobiDB-lite"/>
    </source>
</evidence>
<reference evidence="2" key="1">
    <citation type="submission" date="2023-10" db="EMBL/GenBank/DDBJ databases">
        <authorList>
            <person name="Chen Y."/>
            <person name="Shah S."/>
            <person name="Dougan E. K."/>
            <person name="Thang M."/>
            <person name="Chan C."/>
        </authorList>
    </citation>
    <scope>NUCLEOTIDE SEQUENCE [LARGE SCALE GENOMIC DNA]</scope>
</reference>
<name>A0ABN9WTQ0_9DINO</name>
<evidence type="ECO:0000313" key="3">
    <source>
        <dbReference type="Proteomes" id="UP001189429"/>
    </source>
</evidence>
<feature type="region of interest" description="Disordered" evidence="1">
    <location>
        <begin position="1"/>
        <end position="135"/>
    </location>
</feature>
<proteinExistence type="predicted"/>
<organism evidence="2 3">
    <name type="scientific">Prorocentrum cordatum</name>
    <dbReference type="NCBI Taxonomy" id="2364126"/>
    <lineage>
        <taxon>Eukaryota</taxon>
        <taxon>Sar</taxon>
        <taxon>Alveolata</taxon>
        <taxon>Dinophyceae</taxon>
        <taxon>Prorocentrales</taxon>
        <taxon>Prorocentraceae</taxon>
        <taxon>Prorocentrum</taxon>
    </lineage>
</organism>
<dbReference type="EMBL" id="CAUYUJ010019307">
    <property type="protein sequence ID" value="CAK0890158.1"/>
    <property type="molecule type" value="Genomic_DNA"/>
</dbReference>